<feature type="repeat" description="TPR" evidence="1">
    <location>
        <begin position="124"/>
        <end position="157"/>
    </location>
</feature>
<dbReference type="SUPFAM" id="SSF48452">
    <property type="entry name" value="TPR-like"/>
    <property type="match status" value="1"/>
</dbReference>
<proteinExistence type="predicted"/>
<name>A0A1G9H6N6_9ACTN</name>
<organism evidence="2 3">
    <name type="scientific">Tessaracoccus oleiagri</name>
    <dbReference type="NCBI Taxonomy" id="686624"/>
    <lineage>
        <taxon>Bacteria</taxon>
        <taxon>Bacillati</taxon>
        <taxon>Actinomycetota</taxon>
        <taxon>Actinomycetes</taxon>
        <taxon>Propionibacteriales</taxon>
        <taxon>Propionibacteriaceae</taxon>
        <taxon>Tessaracoccus</taxon>
    </lineage>
</organism>
<evidence type="ECO:0000313" key="2">
    <source>
        <dbReference type="EMBL" id="SDL08063.1"/>
    </source>
</evidence>
<keyword evidence="1" id="KW-0802">TPR repeat</keyword>
<gene>
    <name evidence="2" type="ORF">SAMN04488242_0084</name>
</gene>
<protein>
    <submittedName>
        <fullName evidence="2">Tetratricopeptide repeat-containing protein</fullName>
    </submittedName>
</protein>
<sequence>MARRAARGAATAAGSRPEVNSTARGINKVLVAALAAAIVLLVQQWGQPDAPSAGPAPQGDAPVAAAGFSGLDEERVAVLEAALAEDPDDLSAKRELARLYNDAGLWNESADYHQRVLEQAPTDLDALLALGVIQFNMGDVEAAEATWLRAVQAHPGQPEPYFNLGFAYLGMEPAQNEKAKEMWVTLISVAPDSELAATARSHIDALPVEGG</sequence>
<dbReference type="RefSeq" id="WP_176761596.1">
    <property type="nucleotide sequence ID" value="NZ_FNGP01000001.1"/>
</dbReference>
<dbReference type="InterPro" id="IPR011990">
    <property type="entry name" value="TPR-like_helical_dom_sf"/>
</dbReference>
<evidence type="ECO:0000256" key="1">
    <source>
        <dbReference type="PROSITE-ProRule" id="PRU00339"/>
    </source>
</evidence>
<dbReference type="STRING" id="686624.SAMN04488242_0084"/>
<dbReference type="Gene3D" id="1.25.40.10">
    <property type="entry name" value="Tetratricopeptide repeat domain"/>
    <property type="match status" value="1"/>
</dbReference>
<dbReference type="InterPro" id="IPR019734">
    <property type="entry name" value="TPR_rpt"/>
</dbReference>
<reference evidence="2 3" key="1">
    <citation type="submission" date="2016-10" db="EMBL/GenBank/DDBJ databases">
        <authorList>
            <person name="de Groot N.N."/>
        </authorList>
    </citation>
    <scope>NUCLEOTIDE SEQUENCE [LARGE SCALE GENOMIC DNA]</scope>
    <source>
        <strain evidence="2 3">CGMCC 1.9159</strain>
    </source>
</reference>
<dbReference type="Pfam" id="PF14559">
    <property type="entry name" value="TPR_19"/>
    <property type="match status" value="1"/>
</dbReference>
<dbReference type="SMART" id="SM00028">
    <property type="entry name" value="TPR"/>
    <property type="match status" value="3"/>
</dbReference>
<dbReference type="Proteomes" id="UP000199475">
    <property type="component" value="Unassembled WGS sequence"/>
</dbReference>
<keyword evidence="3" id="KW-1185">Reference proteome</keyword>
<dbReference type="AlphaFoldDB" id="A0A1G9H6N6"/>
<dbReference type="PROSITE" id="PS50005">
    <property type="entry name" value="TPR"/>
    <property type="match status" value="1"/>
</dbReference>
<dbReference type="EMBL" id="FNGP01000001">
    <property type="protein sequence ID" value="SDL08063.1"/>
    <property type="molecule type" value="Genomic_DNA"/>
</dbReference>
<accession>A0A1G9H6N6</accession>
<evidence type="ECO:0000313" key="3">
    <source>
        <dbReference type="Proteomes" id="UP000199475"/>
    </source>
</evidence>